<gene>
    <name evidence="1" type="ORF">HPB50_010357</name>
</gene>
<evidence type="ECO:0000313" key="2">
    <source>
        <dbReference type="Proteomes" id="UP000821845"/>
    </source>
</evidence>
<keyword evidence="2" id="KW-1185">Reference proteome</keyword>
<evidence type="ECO:0000313" key="1">
    <source>
        <dbReference type="EMBL" id="KAH6942783.1"/>
    </source>
</evidence>
<reference evidence="1" key="1">
    <citation type="submission" date="2020-05" db="EMBL/GenBank/DDBJ databases">
        <title>Large-scale comparative analyses of tick genomes elucidate their genetic diversity and vector capacities.</title>
        <authorList>
            <person name="Jia N."/>
            <person name="Wang J."/>
            <person name="Shi W."/>
            <person name="Du L."/>
            <person name="Sun Y."/>
            <person name="Zhan W."/>
            <person name="Jiang J."/>
            <person name="Wang Q."/>
            <person name="Zhang B."/>
            <person name="Ji P."/>
            <person name="Sakyi L.B."/>
            <person name="Cui X."/>
            <person name="Yuan T."/>
            <person name="Jiang B."/>
            <person name="Yang W."/>
            <person name="Lam T.T.-Y."/>
            <person name="Chang Q."/>
            <person name="Ding S."/>
            <person name="Wang X."/>
            <person name="Zhu J."/>
            <person name="Ruan X."/>
            <person name="Zhao L."/>
            <person name="Wei J."/>
            <person name="Que T."/>
            <person name="Du C."/>
            <person name="Cheng J."/>
            <person name="Dai P."/>
            <person name="Han X."/>
            <person name="Huang E."/>
            <person name="Gao Y."/>
            <person name="Liu J."/>
            <person name="Shao H."/>
            <person name="Ye R."/>
            <person name="Li L."/>
            <person name="Wei W."/>
            <person name="Wang X."/>
            <person name="Wang C."/>
            <person name="Yang T."/>
            <person name="Huo Q."/>
            <person name="Li W."/>
            <person name="Guo W."/>
            <person name="Chen H."/>
            <person name="Zhou L."/>
            <person name="Ni X."/>
            <person name="Tian J."/>
            <person name="Zhou Y."/>
            <person name="Sheng Y."/>
            <person name="Liu T."/>
            <person name="Pan Y."/>
            <person name="Xia L."/>
            <person name="Li J."/>
            <person name="Zhao F."/>
            <person name="Cao W."/>
        </authorList>
    </citation>
    <scope>NUCLEOTIDE SEQUENCE</scope>
    <source>
        <strain evidence="1">Hyas-2018</strain>
    </source>
</reference>
<dbReference type="Proteomes" id="UP000821845">
    <property type="component" value="Chromosome 10"/>
</dbReference>
<name>A0ACB7T9H8_HYAAI</name>
<accession>A0ACB7T9H8</accession>
<protein>
    <submittedName>
        <fullName evidence="1">Uncharacterized protein</fullName>
    </submittedName>
</protein>
<sequence>MCYSQGFNVYWNHPRDSCDANAASTIKGLHYFLKSLKSEKTEVMLTVPPSRDLVRHYGLTDPLLESLSYVLVTTHKLQRCGGAVYCSGARQYAATAFHLVRMDYGVRHRHKFAYSISARVDTFFAKEFAFETASYKTPSELSTLSRKKSKDVLGLSDVCQAKRVLKSQDDECTLVALDKIEGPGGVTWHTLVAYTSPRQMQLRMKRAFDDKMGDAPVALFDSQLDDVTGKCETNGRPPNVTPLLAAMATTEP</sequence>
<comment type="caution">
    <text evidence="1">The sequence shown here is derived from an EMBL/GenBank/DDBJ whole genome shotgun (WGS) entry which is preliminary data.</text>
</comment>
<dbReference type="EMBL" id="CM023490">
    <property type="protein sequence ID" value="KAH6942783.1"/>
    <property type="molecule type" value="Genomic_DNA"/>
</dbReference>
<organism evidence="1 2">
    <name type="scientific">Hyalomma asiaticum</name>
    <name type="common">Tick</name>
    <dbReference type="NCBI Taxonomy" id="266040"/>
    <lineage>
        <taxon>Eukaryota</taxon>
        <taxon>Metazoa</taxon>
        <taxon>Ecdysozoa</taxon>
        <taxon>Arthropoda</taxon>
        <taxon>Chelicerata</taxon>
        <taxon>Arachnida</taxon>
        <taxon>Acari</taxon>
        <taxon>Parasitiformes</taxon>
        <taxon>Ixodida</taxon>
        <taxon>Ixodoidea</taxon>
        <taxon>Ixodidae</taxon>
        <taxon>Hyalomminae</taxon>
        <taxon>Hyalomma</taxon>
    </lineage>
</organism>
<proteinExistence type="predicted"/>